<evidence type="ECO:0008006" key="2">
    <source>
        <dbReference type="Google" id="ProtNLM"/>
    </source>
</evidence>
<accession>A0A7S9XFJ2</accession>
<evidence type="ECO:0000313" key="1">
    <source>
        <dbReference type="EMBL" id="QPI16299.1"/>
    </source>
</evidence>
<protein>
    <recommendedName>
        <fullName evidence="2">Neck protein</fullName>
    </recommendedName>
</protein>
<reference evidence="1" key="1">
    <citation type="submission" date="2020-08" db="EMBL/GenBank/DDBJ databases">
        <title>Bridging the membrane lipid divide: bacteria of the FCB group superphylum have the potential to synthesize archaeal ether lipids.</title>
        <authorList>
            <person name="Villanueva L."/>
            <person name="von Meijenfeldt F.A.B."/>
            <person name="Westbye A.B."/>
            <person name="Yadav S."/>
            <person name="Hopmans E.C."/>
            <person name="Dutilh B.E."/>
            <person name="Sinninghe Damste J.S."/>
        </authorList>
    </citation>
    <scope>NUCLEOTIDE SEQUENCE</scope>
    <source>
        <strain evidence="1">NIOZ-UU157</strain>
    </source>
</reference>
<sequence>MANKNTYCNDPEDAACLDELIKLINDDLTIACQIPFTVPKNELANIIQRAKKYFYKIYEDSVEQMYIALPAGALQVPAFKQGVPYGTGQDKQVITNKANIDNPRGIVKMPSRVYSVNDVFEIGGFSGEDGGFGSMSFNADDVDFSIDKFIYDDVYGAGIGSENLMYYVVNSLFMDNARQVLLPQISYTFNRLTKKFRFQGELPKGAVIFEIFSTISDCALFEDEAFQRYVIGMAKIQLSRILGTFTFNLPGNITINYDMISSEGREEVDRVVEEIKGDEGVDYFFTG</sequence>
<gene>
    <name evidence="1" type="ORF">NIOZUU157_00187</name>
</gene>
<name>A0A7S9XFJ2_9VIRU</name>
<proteinExistence type="predicted"/>
<dbReference type="EMBL" id="MW030553">
    <property type="protein sequence ID" value="QPI16299.1"/>
    <property type="molecule type" value="Genomic_DNA"/>
</dbReference>
<organism evidence="1">
    <name type="scientific">Virus NIOZ-UU157</name>
    <dbReference type="NCBI Taxonomy" id="2763269"/>
    <lineage>
        <taxon>Viruses</taxon>
    </lineage>
</organism>